<feature type="domain" description="DNA-directed DNA polymerase family A palm" evidence="22">
    <location>
        <begin position="672"/>
        <end position="879"/>
    </location>
</feature>
<dbReference type="Gene3D" id="1.10.150.20">
    <property type="entry name" value="5' to 3' exonuclease, C-terminal subdomain"/>
    <property type="match status" value="2"/>
</dbReference>
<comment type="similarity">
    <text evidence="1 19">Belongs to the DNA polymerase type-A family.</text>
</comment>
<accession>A0A5S3V757</accession>
<dbReference type="SUPFAM" id="SSF56672">
    <property type="entry name" value="DNA/RNA polymerases"/>
    <property type="match status" value="1"/>
</dbReference>
<dbReference type="OrthoDB" id="9806424at2"/>
<evidence type="ECO:0000256" key="2">
    <source>
        <dbReference type="ARBA" id="ARBA00011541"/>
    </source>
</evidence>
<sequence>MSQIPENPLILVDGSSYLFRAYHSPPHLTNSRGEATGAIYGVINMLKSLLKQYSPSHMVVVFDAKGPTFRNEMYSEYKANRPPMPDDLRTQIEPIHEIIKAMGLPLVCISGVEADDVIGTFAKIASGQKRHVLISTGDKDMAQLVDDHVTLINTMTDTILDPQGVVDKFGVAPELIIDYLALMGDKVDNIPGVPGVGEKTALAMLQGLGSIDNLYANLDQIAGLGFRGSKTMAKKLEEHKAQLTLSYELATIKLDVEVEQDLNTFAITETNKDRLIELFAECEFKRWLADLLDGTAAPVINQSVPTPSVPAIEANYETILTQAQFDVWLDKLKSAELVAFDTETTSLDYMQADLVGMSFAVEPGEAAYLPIAHDYMGAPEQLDKAMVFEKMGEILADSSIKKVGQNLKYDKSVLARAGLELNGIAYDTMLESYVLNSVGTRHDMDSLALKYLGHKNISFEEIAGKGKSQLTFNQIELDKAGPYAAEDADITLRLHLHLWPLLEEHATLLSVFNDIELPLLSVLSDIERTGVQIDSGMLAHQSVEIAARLTEIEKSAFELAGEEFNLSSTKQLQAILFEKQGLPIIKKTPKGAPSTAEEVLQELAHDYPLPKLIIEHRGLAKLKSTYTDKLPKLVNEQTGRVHTSYHQAVTATGRLSSSDPNLQNIPIRNESGRRIRQAFVTQTDKVILAADYSQIELRIMAHLSQDKGLLNAFEQGKDVHSATASEVFSVELDDVTSDMRRKAKAVNFGLIYGMSAFGLARQLDIPRNEAQHYMDKYFERFPGVLEYMERTREAAADKGYVETLFGRRLHLPDISARNGARRKAAERAAINAPMQGTAADIIKKAMLDVSAWLQTQSRDDIQLLMQVHDELVFEISADKVAELSNKICELMSDAVSLDVPLIVEADHGKNWEQAH</sequence>
<comment type="catalytic activity">
    <reaction evidence="17 19">
        <text>DNA(n) + a 2'-deoxyribonucleoside 5'-triphosphate = DNA(n+1) + diphosphate</text>
        <dbReference type="Rhea" id="RHEA:22508"/>
        <dbReference type="Rhea" id="RHEA-COMP:17339"/>
        <dbReference type="Rhea" id="RHEA-COMP:17340"/>
        <dbReference type="ChEBI" id="CHEBI:33019"/>
        <dbReference type="ChEBI" id="CHEBI:61560"/>
        <dbReference type="ChEBI" id="CHEBI:173112"/>
        <dbReference type="EC" id="2.7.7.7"/>
    </reaction>
</comment>
<evidence type="ECO:0000313" key="23">
    <source>
        <dbReference type="EMBL" id="TMO67325.1"/>
    </source>
</evidence>
<keyword evidence="16 19" id="KW-0234">DNA repair</keyword>
<keyword evidence="8" id="KW-0540">Nuclease</keyword>
<comment type="caution">
    <text evidence="23">The sequence shown here is derived from an EMBL/GenBank/DDBJ whole genome shotgun (WGS) entry which is preliminary data.</text>
</comment>
<dbReference type="Pfam" id="PF02739">
    <property type="entry name" value="5_3_exonuc_N"/>
    <property type="match status" value="1"/>
</dbReference>
<keyword evidence="9" id="KW-0255">Endonuclease</keyword>
<dbReference type="Pfam" id="PF01367">
    <property type="entry name" value="5_3_exonuc"/>
    <property type="match status" value="1"/>
</dbReference>
<evidence type="ECO:0000256" key="4">
    <source>
        <dbReference type="ARBA" id="ARBA00020311"/>
    </source>
</evidence>
<dbReference type="InterPro" id="IPR043502">
    <property type="entry name" value="DNA/RNA_pol_sf"/>
</dbReference>
<dbReference type="Gene3D" id="1.20.1060.10">
    <property type="entry name" value="Taq DNA Polymerase, Chain T, domain 4"/>
    <property type="match status" value="1"/>
</dbReference>
<dbReference type="SUPFAM" id="SSF88723">
    <property type="entry name" value="PIN domain-like"/>
    <property type="match status" value="1"/>
</dbReference>
<keyword evidence="11 19" id="KW-0378">Hydrolase</keyword>
<dbReference type="NCBIfam" id="NF004397">
    <property type="entry name" value="PRK05755.1"/>
    <property type="match status" value="1"/>
</dbReference>
<evidence type="ECO:0000256" key="11">
    <source>
        <dbReference type="ARBA" id="ARBA00022801"/>
    </source>
</evidence>
<evidence type="ECO:0000256" key="15">
    <source>
        <dbReference type="ARBA" id="ARBA00023125"/>
    </source>
</evidence>
<dbReference type="InterPro" id="IPR001098">
    <property type="entry name" value="DNA-dir_DNA_pol_A_palm_dom"/>
</dbReference>
<dbReference type="PROSITE" id="PS00447">
    <property type="entry name" value="DNA_POLYMERASE_A"/>
    <property type="match status" value="1"/>
</dbReference>
<dbReference type="InterPro" id="IPR018320">
    <property type="entry name" value="DNA_polymerase_1"/>
</dbReference>
<organism evidence="23 24">
    <name type="scientific">Pseudoalteromonas aurantia</name>
    <dbReference type="NCBI Taxonomy" id="43654"/>
    <lineage>
        <taxon>Bacteria</taxon>
        <taxon>Pseudomonadati</taxon>
        <taxon>Pseudomonadota</taxon>
        <taxon>Gammaproteobacteria</taxon>
        <taxon>Alteromonadales</taxon>
        <taxon>Pseudoalteromonadaceae</taxon>
        <taxon>Pseudoalteromonas</taxon>
    </lineage>
</organism>
<dbReference type="CDD" id="cd06139">
    <property type="entry name" value="DNA_polA_I_Ecoli_like_exo"/>
    <property type="match status" value="1"/>
</dbReference>
<dbReference type="GO" id="GO:0004519">
    <property type="term" value="F:endonuclease activity"/>
    <property type="evidence" value="ECO:0007669"/>
    <property type="project" value="UniProtKB-KW"/>
</dbReference>
<keyword evidence="10 19" id="KW-0227">DNA damage</keyword>
<dbReference type="SUPFAM" id="SSF47807">
    <property type="entry name" value="5' to 3' exonuclease, C-terminal subdomain"/>
    <property type="match status" value="1"/>
</dbReference>
<evidence type="ECO:0000259" key="22">
    <source>
        <dbReference type="SMART" id="SM00482"/>
    </source>
</evidence>
<dbReference type="AlphaFoldDB" id="A0A5S3V757"/>
<comment type="subunit">
    <text evidence="2">Single-chain monomer with multiple functions.</text>
</comment>
<keyword evidence="15 19" id="KW-0238">DNA-binding</keyword>
<dbReference type="PANTHER" id="PTHR10133">
    <property type="entry name" value="DNA POLYMERASE I"/>
    <property type="match status" value="1"/>
</dbReference>
<dbReference type="InterPro" id="IPR002562">
    <property type="entry name" value="3'-5'_exonuclease_dom"/>
</dbReference>
<feature type="domain" description="3'-5' exonuclease" evidence="20">
    <location>
        <begin position="316"/>
        <end position="503"/>
    </location>
</feature>
<dbReference type="SMART" id="SM00474">
    <property type="entry name" value="35EXOc"/>
    <property type="match status" value="1"/>
</dbReference>
<keyword evidence="7 19" id="KW-0235">DNA replication</keyword>
<keyword evidence="14" id="KW-0630">Potassium</keyword>
<evidence type="ECO:0000256" key="12">
    <source>
        <dbReference type="ARBA" id="ARBA00022839"/>
    </source>
</evidence>
<feature type="domain" description="5'-3' exonuclease" evidence="21">
    <location>
        <begin position="7"/>
        <end position="268"/>
    </location>
</feature>
<dbReference type="InterPro" id="IPR012337">
    <property type="entry name" value="RNaseH-like_sf"/>
</dbReference>
<proteinExistence type="inferred from homology"/>
<evidence type="ECO:0000256" key="18">
    <source>
        <dbReference type="NCBIfam" id="TIGR00593"/>
    </source>
</evidence>
<dbReference type="GO" id="GO:0006261">
    <property type="term" value="P:DNA-templated DNA replication"/>
    <property type="evidence" value="ECO:0007669"/>
    <property type="project" value="UniProtKB-UniRule"/>
</dbReference>
<dbReference type="InterPro" id="IPR020046">
    <property type="entry name" value="5-3_exonucl_a-hlix_arch_N"/>
</dbReference>
<dbReference type="InterPro" id="IPR002298">
    <property type="entry name" value="DNA_polymerase_A"/>
</dbReference>
<evidence type="ECO:0000259" key="21">
    <source>
        <dbReference type="SMART" id="SM00475"/>
    </source>
</evidence>
<evidence type="ECO:0000256" key="7">
    <source>
        <dbReference type="ARBA" id="ARBA00022705"/>
    </source>
</evidence>
<keyword evidence="13 19" id="KW-0239">DNA-directed DNA polymerase</keyword>
<evidence type="ECO:0000256" key="5">
    <source>
        <dbReference type="ARBA" id="ARBA00022679"/>
    </source>
</evidence>
<evidence type="ECO:0000256" key="8">
    <source>
        <dbReference type="ARBA" id="ARBA00022722"/>
    </source>
</evidence>
<dbReference type="EC" id="2.7.7.7" evidence="3 18"/>
<dbReference type="FunFam" id="1.20.1060.10:FF:000001">
    <property type="entry name" value="DNA polymerase I"/>
    <property type="match status" value="1"/>
</dbReference>
<dbReference type="GO" id="GO:0008409">
    <property type="term" value="F:5'-3' exonuclease activity"/>
    <property type="evidence" value="ECO:0007669"/>
    <property type="project" value="UniProtKB-UniRule"/>
</dbReference>
<comment type="function">
    <text evidence="19">In addition to polymerase activity, this DNA polymerase exhibits 3'-5' and 5'-3' exonuclease activity.</text>
</comment>
<dbReference type="CDD" id="cd09859">
    <property type="entry name" value="PIN_53EXO"/>
    <property type="match status" value="1"/>
</dbReference>
<dbReference type="InterPro" id="IPR036397">
    <property type="entry name" value="RNaseH_sf"/>
</dbReference>
<dbReference type="Pfam" id="PF01612">
    <property type="entry name" value="DNA_pol_A_exo1"/>
    <property type="match status" value="1"/>
</dbReference>
<evidence type="ECO:0000313" key="24">
    <source>
        <dbReference type="Proteomes" id="UP000307217"/>
    </source>
</evidence>
<evidence type="ECO:0000256" key="10">
    <source>
        <dbReference type="ARBA" id="ARBA00022763"/>
    </source>
</evidence>
<dbReference type="InterPro" id="IPR020045">
    <property type="entry name" value="DNA_polI_H3TH"/>
</dbReference>
<dbReference type="FunFam" id="3.40.50.1010:FF:000001">
    <property type="entry name" value="DNA polymerase I"/>
    <property type="match status" value="1"/>
</dbReference>
<dbReference type="RefSeq" id="WP_138592456.1">
    <property type="nucleotide sequence ID" value="NZ_PNBX01000060.1"/>
</dbReference>
<evidence type="ECO:0000256" key="1">
    <source>
        <dbReference type="ARBA" id="ARBA00007705"/>
    </source>
</evidence>
<dbReference type="SMART" id="SM00475">
    <property type="entry name" value="53EXOc"/>
    <property type="match status" value="1"/>
</dbReference>
<dbReference type="CDD" id="cd08637">
    <property type="entry name" value="DNA_pol_A_pol_I_C"/>
    <property type="match status" value="1"/>
</dbReference>
<dbReference type="Gene3D" id="3.40.50.1010">
    <property type="entry name" value="5'-nuclease"/>
    <property type="match status" value="1"/>
</dbReference>
<name>A0A5S3V757_9GAMM</name>
<protein>
    <recommendedName>
        <fullName evidence="4 18">DNA polymerase I</fullName>
        <ecNumber evidence="3 18">2.7.7.7</ecNumber>
    </recommendedName>
</protein>
<dbReference type="InterPro" id="IPR019760">
    <property type="entry name" value="DNA-dir_DNA_pol_A_CS"/>
</dbReference>
<dbReference type="FunFam" id="1.10.150.20:FF:000002">
    <property type="entry name" value="DNA polymerase I"/>
    <property type="match status" value="1"/>
</dbReference>
<dbReference type="SMART" id="SM00279">
    <property type="entry name" value="HhH2"/>
    <property type="match status" value="1"/>
</dbReference>
<dbReference type="SUPFAM" id="SSF53098">
    <property type="entry name" value="Ribonuclease H-like"/>
    <property type="match status" value="1"/>
</dbReference>
<evidence type="ECO:0000256" key="3">
    <source>
        <dbReference type="ARBA" id="ARBA00012417"/>
    </source>
</evidence>
<dbReference type="PRINTS" id="PR00868">
    <property type="entry name" value="DNAPOLI"/>
</dbReference>
<evidence type="ECO:0000256" key="9">
    <source>
        <dbReference type="ARBA" id="ARBA00022759"/>
    </source>
</evidence>
<evidence type="ECO:0000256" key="6">
    <source>
        <dbReference type="ARBA" id="ARBA00022695"/>
    </source>
</evidence>
<dbReference type="GO" id="GO:0003887">
    <property type="term" value="F:DNA-directed DNA polymerase activity"/>
    <property type="evidence" value="ECO:0007669"/>
    <property type="project" value="UniProtKB-UniRule"/>
</dbReference>
<evidence type="ECO:0000256" key="13">
    <source>
        <dbReference type="ARBA" id="ARBA00022932"/>
    </source>
</evidence>
<evidence type="ECO:0000256" key="14">
    <source>
        <dbReference type="ARBA" id="ARBA00022958"/>
    </source>
</evidence>
<dbReference type="GO" id="GO:0008408">
    <property type="term" value="F:3'-5' exonuclease activity"/>
    <property type="evidence" value="ECO:0007669"/>
    <property type="project" value="UniProtKB-UniRule"/>
</dbReference>
<dbReference type="CDD" id="cd09898">
    <property type="entry name" value="H3TH_53EXO"/>
    <property type="match status" value="1"/>
</dbReference>
<dbReference type="InterPro" id="IPR002421">
    <property type="entry name" value="5-3_exonuclease"/>
</dbReference>
<dbReference type="Gene3D" id="3.30.420.10">
    <property type="entry name" value="Ribonuclease H-like superfamily/Ribonuclease H"/>
    <property type="match status" value="1"/>
</dbReference>
<dbReference type="GO" id="GO:0003677">
    <property type="term" value="F:DNA binding"/>
    <property type="evidence" value="ECO:0007669"/>
    <property type="project" value="UniProtKB-UniRule"/>
</dbReference>
<keyword evidence="12 19" id="KW-0269">Exonuclease</keyword>
<gene>
    <name evidence="19" type="primary">polA</name>
    <name evidence="23" type="ORF">CWC19_14055</name>
</gene>
<dbReference type="Proteomes" id="UP000307217">
    <property type="component" value="Unassembled WGS sequence"/>
</dbReference>
<dbReference type="InterPro" id="IPR008918">
    <property type="entry name" value="HhH2"/>
</dbReference>
<dbReference type="FunFam" id="1.10.150.20:FF:000003">
    <property type="entry name" value="DNA polymerase I"/>
    <property type="match status" value="1"/>
</dbReference>
<evidence type="ECO:0000256" key="17">
    <source>
        <dbReference type="ARBA" id="ARBA00049244"/>
    </source>
</evidence>
<dbReference type="GO" id="GO:0006302">
    <property type="term" value="P:double-strand break repair"/>
    <property type="evidence" value="ECO:0007669"/>
    <property type="project" value="TreeGrafter"/>
</dbReference>
<dbReference type="FunFam" id="3.30.420.10:FF:000026">
    <property type="entry name" value="DNA polymerase I"/>
    <property type="match status" value="1"/>
</dbReference>
<reference evidence="23 24" key="1">
    <citation type="submission" date="2018-01" db="EMBL/GenBank/DDBJ databases">
        <authorList>
            <person name="Paulsen S."/>
            <person name="Gram L.K."/>
        </authorList>
    </citation>
    <scope>NUCLEOTIDE SEQUENCE [LARGE SCALE GENOMIC DNA]</scope>
    <source>
        <strain evidence="23 24">S3790</strain>
    </source>
</reference>
<dbReference type="Gene3D" id="3.30.70.370">
    <property type="match status" value="1"/>
</dbReference>
<dbReference type="InterPro" id="IPR036279">
    <property type="entry name" value="5-3_exonuclease_C_sf"/>
</dbReference>
<dbReference type="EMBL" id="PNBX01000060">
    <property type="protein sequence ID" value="TMO67325.1"/>
    <property type="molecule type" value="Genomic_DNA"/>
</dbReference>
<reference evidence="24" key="2">
    <citation type="submission" date="2019-06" db="EMBL/GenBank/DDBJ databases">
        <title>Co-occurence of chitin degradation, pigmentation and bioactivity in marine Pseudoalteromonas.</title>
        <authorList>
            <person name="Sonnenschein E.C."/>
            <person name="Bech P.K."/>
        </authorList>
    </citation>
    <scope>NUCLEOTIDE SEQUENCE [LARGE SCALE GENOMIC DNA]</scope>
    <source>
        <strain evidence="24">S3790</strain>
    </source>
</reference>
<evidence type="ECO:0000256" key="16">
    <source>
        <dbReference type="ARBA" id="ARBA00023204"/>
    </source>
</evidence>
<evidence type="ECO:0000256" key="19">
    <source>
        <dbReference type="RuleBase" id="RU004460"/>
    </source>
</evidence>
<dbReference type="InterPro" id="IPR029060">
    <property type="entry name" value="PIN-like_dom_sf"/>
</dbReference>
<dbReference type="SMART" id="SM00482">
    <property type="entry name" value="POLAc"/>
    <property type="match status" value="1"/>
</dbReference>
<dbReference type="NCBIfam" id="TIGR00593">
    <property type="entry name" value="pola"/>
    <property type="match status" value="1"/>
</dbReference>
<dbReference type="PANTHER" id="PTHR10133:SF27">
    <property type="entry name" value="DNA POLYMERASE NU"/>
    <property type="match status" value="1"/>
</dbReference>
<evidence type="ECO:0000259" key="20">
    <source>
        <dbReference type="SMART" id="SM00474"/>
    </source>
</evidence>
<keyword evidence="6 19" id="KW-0548">Nucleotidyltransferase</keyword>
<keyword evidence="5 19" id="KW-0808">Transferase</keyword>
<dbReference type="Pfam" id="PF00476">
    <property type="entry name" value="DNA_pol_A"/>
    <property type="match status" value="1"/>
</dbReference>